<proteinExistence type="predicted"/>
<keyword evidence="5" id="KW-1185">Reference proteome</keyword>
<dbReference type="PANTHER" id="PTHR40619">
    <property type="entry name" value="FUNGAL STAND N-TERMINAL GOODBYE DOMAIN-CONTAINING PROTEIN"/>
    <property type="match status" value="1"/>
</dbReference>
<evidence type="ECO:0000259" key="3">
    <source>
        <dbReference type="Pfam" id="PF24883"/>
    </source>
</evidence>
<dbReference type="EMBL" id="WVTA01000001">
    <property type="protein sequence ID" value="KAK3217049.1"/>
    <property type="molecule type" value="Genomic_DNA"/>
</dbReference>
<keyword evidence="1" id="KW-0677">Repeat</keyword>
<evidence type="ECO:0000313" key="4">
    <source>
        <dbReference type="EMBL" id="KAK3217049.1"/>
    </source>
</evidence>
<name>A0AAN6M992_9PLEO</name>
<accession>A0AAN6M992</accession>
<evidence type="ECO:0000313" key="5">
    <source>
        <dbReference type="Proteomes" id="UP001280581"/>
    </source>
</evidence>
<reference evidence="4 5" key="1">
    <citation type="submission" date="2021-02" db="EMBL/GenBank/DDBJ databases">
        <title>Genome assembly of Pseudopithomyces chartarum.</title>
        <authorList>
            <person name="Jauregui R."/>
            <person name="Singh J."/>
            <person name="Voisey C."/>
        </authorList>
    </citation>
    <scope>NUCLEOTIDE SEQUENCE [LARGE SCALE GENOMIC DNA]</scope>
    <source>
        <strain evidence="4 5">AGR01</strain>
    </source>
</reference>
<dbReference type="Proteomes" id="UP001280581">
    <property type="component" value="Unassembled WGS sequence"/>
</dbReference>
<protein>
    <recommendedName>
        <fullName evidence="3">Nephrocystin 3-like N-terminal domain-containing protein</fullName>
    </recommendedName>
</protein>
<comment type="caution">
    <text evidence="4">The sequence shown here is derived from an EMBL/GenBank/DDBJ whole genome shotgun (WGS) entry which is preliminary data.</text>
</comment>
<dbReference type="AlphaFoldDB" id="A0AAN6M992"/>
<dbReference type="InterPro" id="IPR056884">
    <property type="entry name" value="NPHP3-like_N"/>
</dbReference>
<keyword evidence="2" id="KW-0175">Coiled coil</keyword>
<dbReference type="PANTHER" id="PTHR40619:SF3">
    <property type="entry name" value="FUNGAL STAND N-TERMINAL GOODBYE DOMAIN-CONTAINING PROTEIN"/>
    <property type="match status" value="1"/>
</dbReference>
<gene>
    <name evidence="4" type="ORF">GRF29_1g1801604</name>
</gene>
<feature type="coiled-coil region" evidence="2">
    <location>
        <begin position="276"/>
        <end position="310"/>
    </location>
</feature>
<dbReference type="Pfam" id="PF24883">
    <property type="entry name" value="NPHP3_N"/>
    <property type="match status" value="1"/>
</dbReference>
<evidence type="ECO:0000256" key="2">
    <source>
        <dbReference type="SAM" id="Coils"/>
    </source>
</evidence>
<organism evidence="4 5">
    <name type="scientific">Pseudopithomyces chartarum</name>
    <dbReference type="NCBI Taxonomy" id="1892770"/>
    <lineage>
        <taxon>Eukaryota</taxon>
        <taxon>Fungi</taxon>
        <taxon>Dikarya</taxon>
        <taxon>Ascomycota</taxon>
        <taxon>Pezizomycotina</taxon>
        <taxon>Dothideomycetes</taxon>
        <taxon>Pleosporomycetidae</taxon>
        <taxon>Pleosporales</taxon>
        <taxon>Massarineae</taxon>
        <taxon>Didymosphaeriaceae</taxon>
        <taxon>Pseudopithomyces</taxon>
    </lineage>
</organism>
<evidence type="ECO:0000256" key="1">
    <source>
        <dbReference type="ARBA" id="ARBA00022737"/>
    </source>
</evidence>
<feature type="domain" description="Nephrocystin 3-like N-terminal" evidence="3">
    <location>
        <begin position="376"/>
        <end position="551"/>
    </location>
</feature>
<sequence>MGPNNSSSFANQAMTNVKYSSISNVQRPEWKDANAMTFWNSVFPESMSRLQCTPEPRGRPKTYDIRDKADWDSVYETLELARKKYQTAGGLVGKIRKVRRKGADSITPGVEAAKIASKVVPQDNIATPVVGAIVVVLDALKVSAAIRNQVLSGFDDLDVIFSDVELFLATVFQGDPNIYSASMDLIVTTLAAIEKAIGFFTSSEWTRGSKALFSGTDYQKDLRDSIEMIQTKSGNLLQQAERSHMFESHWSGMEIRKQQAQILSQVEVAVSATNSINDLMIDHLKEKERLKQMERELDAARQENIFLRVENGFLRSTSPFSHQQQIQDNVTTWYVDQSTLRQMIDTFDLDCTDGAFISDKKEQMPSKDRSRAEQIVNTPLFRNWIVSASSARLLVHWGSRVPKLVAQVSPLSVFCMTLAGSLRARDEFISAIWFCGEHIDVTEPSARTHGETMLSSLIDQLLRQFQFDTRPLSKEIDLEGLQEGSVAVLSELLRTLVRQLPPSMTLFVVVDGVAFYERDGFESDEWQALLTLVRLVTDANMMTPVKLLFTSTLNTDFVRAAFEQDDLILTVDSLPITAVMSEERMIRELGELEGT</sequence>